<keyword evidence="8" id="KW-0137">Centromere</keyword>
<feature type="region of interest" description="Disordered" evidence="10">
    <location>
        <begin position="118"/>
        <end position="153"/>
    </location>
</feature>
<dbReference type="Pfam" id="PF07558">
    <property type="entry name" value="Shugoshin_N"/>
    <property type="match status" value="1"/>
</dbReference>
<comment type="caution">
    <text evidence="13">The sequence shown here is derived from an EMBL/GenBank/DDBJ whole genome shotgun (WGS) entry which is preliminary data.</text>
</comment>
<keyword evidence="14" id="KW-1185">Reference proteome</keyword>
<evidence type="ECO:0000256" key="2">
    <source>
        <dbReference type="ARBA" id="ARBA00010845"/>
    </source>
</evidence>
<evidence type="ECO:0000256" key="3">
    <source>
        <dbReference type="ARBA" id="ARBA00022454"/>
    </source>
</evidence>
<reference evidence="13 14" key="1">
    <citation type="submission" date="2024-05" db="EMBL/GenBank/DDBJ databases">
        <title>Long read based assembly of the Candida bracarensis genome reveals expanded adhesin content.</title>
        <authorList>
            <person name="Marcet-Houben M."/>
            <person name="Ksiezopolska E."/>
            <person name="Gabaldon T."/>
        </authorList>
    </citation>
    <scope>NUCLEOTIDE SEQUENCE [LARGE SCALE GENOMIC DNA]</scope>
    <source>
        <strain evidence="13 14">CBM6</strain>
    </source>
</reference>
<evidence type="ECO:0000259" key="11">
    <source>
        <dbReference type="Pfam" id="PF07557"/>
    </source>
</evidence>
<keyword evidence="7" id="KW-0131">Cell cycle</keyword>
<organism evidence="13 14">
    <name type="scientific">Nakaseomyces bracarensis</name>
    <dbReference type="NCBI Taxonomy" id="273131"/>
    <lineage>
        <taxon>Eukaryota</taxon>
        <taxon>Fungi</taxon>
        <taxon>Dikarya</taxon>
        <taxon>Ascomycota</taxon>
        <taxon>Saccharomycotina</taxon>
        <taxon>Saccharomycetes</taxon>
        <taxon>Saccharomycetales</taxon>
        <taxon>Saccharomycetaceae</taxon>
        <taxon>Nakaseomyces</taxon>
    </lineage>
</organism>
<dbReference type="InterPro" id="IPR011516">
    <property type="entry name" value="Shugoshin_N"/>
</dbReference>
<feature type="domain" description="Shugoshin C-terminal" evidence="11">
    <location>
        <begin position="378"/>
        <end position="400"/>
    </location>
</feature>
<dbReference type="InterPro" id="IPR011515">
    <property type="entry name" value="Shugoshin_C"/>
</dbReference>
<evidence type="ECO:0000259" key="12">
    <source>
        <dbReference type="Pfam" id="PF07558"/>
    </source>
</evidence>
<feature type="region of interest" description="Disordered" evidence="10">
    <location>
        <begin position="189"/>
        <end position="218"/>
    </location>
</feature>
<keyword evidence="3" id="KW-0158">Chromosome</keyword>
<feature type="compositionally biased region" description="Polar residues" evidence="10">
    <location>
        <begin position="464"/>
        <end position="477"/>
    </location>
</feature>
<accession>A0ABR4P097</accession>
<dbReference type="EMBL" id="JBEVYD010000002">
    <property type="protein sequence ID" value="KAL3235006.1"/>
    <property type="molecule type" value="Genomic_DNA"/>
</dbReference>
<name>A0ABR4P097_9SACH</name>
<evidence type="ECO:0000313" key="14">
    <source>
        <dbReference type="Proteomes" id="UP001623330"/>
    </source>
</evidence>
<evidence type="ECO:0000313" key="13">
    <source>
        <dbReference type="EMBL" id="KAL3235006.1"/>
    </source>
</evidence>
<evidence type="ECO:0000256" key="5">
    <source>
        <dbReference type="ARBA" id="ARBA00022829"/>
    </source>
</evidence>
<sequence length="581" mass="66424">MSLFDNETPHIQEIQNILDFEREKLDAIKLNYSNQNSLLAKENSSLKMKLNELESKISQLIKENVHLRSLSAAQKLEYQHKLSDQLQVLENGVVQRFEEVLYMFDSIRKKESLPSTNNENIERIRRKRRSTESRRSRSISSGSSYTSKRRSSTFGDELIDKSINQALDNAKSNSLQTSDTLKLSQLPSIPLIERSQPEHDNLLSPIPRKKRKSDRRKSMFVPDELPVVDTESTETNAVIECEGSKNNASIMLSNRQATDEQDYPEELSENFSNSVIEYSIPEDNILPQPMKPSNLEQFNASKNTEKIKSKLEIFHDEPDTSSSPQSTIENQSNSFISLNNNSKIKHSMKPRKTKKNKGIVDEIMPQTQDSAQNMDFERPRRTRGKTVDYKLPSLRAKMRRPTEKLVDATTTVNIQDLQVKYNKTRRRSQENETKLLNNDSAKIKTEDPKTSSFGNGTIFKNIPASRTNSRPSSGESNISERVDKENENNTSMFDSSHSSINNSNKSVLSDITNTSKARSQKTKKLLKTAIINDIYDEKAKNSSPKTVSFRVKEDDLAVFDLINSDDKSHKIKTYRSKSRQK</sequence>
<proteinExistence type="inferred from homology"/>
<feature type="compositionally biased region" description="Low complexity" evidence="10">
    <location>
        <begin position="491"/>
        <end position="501"/>
    </location>
</feature>
<evidence type="ECO:0000256" key="10">
    <source>
        <dbReference type="SAM" id="MobiDB-lite"/>
    </source>
</evidence>
<keyword evidence="6 9" id="KW-0175">Coiled coil</keyword>
<protein>
    <submittedName>
        <fullName evidence="13">Shugoshin</fullName>
    </submittedName>
</protein>
<keyword evidence="4" id="KW-0132">Cell division</keyword>
<feature type="region of interest" description="Disordered" evidence="10">
    <location>
        <begin position="423"/>
        <end position="501"/>
    </location>
</feature>
<feature type="coiled-coil region" evidence="9">
    <location>
        <begin position="11"/>
        <end position="70"/>
    </location>
</feature>
<keyword evidence="5" id="KW-0159">Chromosome partition</keyword>
<evidence type="ECO:0000256" key="8">
    <source>
        <dbReference type="ARBA" id="ARBA00023328"/>
    </source>
</evidence>
<evidence type="ECO:0000256" key="4">
    <source>
        <dbReference type="ARBA" id="ARBA00022618"/>
    </source>
</evidence>
<dbReference type="Proteomes" id="UP001623330">
    <property type="component" value="Unassembled WGS sequence"/>
</dbReference>
<comment type="subcellular location">
    <subcellularLocation>
        <location evidence="1">Chromosome</location>
        <location evidence="1">Centromere</location>
    </subcellularLocation>
</comment>
<feature type="compositionally biased region" description="Basic and acidic residues" evidence="10">
    <location>
        <begin position="478"/>
        <end position="487"/>
    </location>
</feature>
<evidence type="ECO:0000256" key="7">
    <source>
        <dbReference type="ARBA" id="ARBA00023306"/>
    </source>
</evidence>
<gene>
    <name evidence="13" type="ORF">RNJ44_02794</name>
</gene>
<evidence type="ECO:0000256" key="6">
    <source>
        <dbReference type="ARBA" id="ARBA00023054"/>
    </source>
</evidence>
<evidence type="ECO:0000256" key="9">
    <source>
        <dbReference type="SAM" id="Coils"/>
    </source>
</evidence>
<comment type="similarity">
    <text evidence="2">Belongs to the shugoshin family.</text>
</comment>
<feature type="domain" description="Shugoshin N-terminal coiled-coil" evidence="12">
    <location>
        <begin position="28"/>
        <end position="70"/>
    </location>
</feature>
<evidence type="ECO:0000256" key="1">
    <source>
        <dbReference type="ARBA" id="ARBA00004584"/>
    </source>
</evidence>
<dbReference type="Pfam" id="PF07557">
    <property type="entry name" value="Shugoshin_C"/>
    <property type="match status" value="1"/>
</dbReference>